<comment type="catalytic activity">
    <reaction evidence="1 7">
        <text>L-glutamate = D-glutamate</text>
        <dbReference type="Rhea" id="RHEA:12813"/>
        <dbReference type="ChEBI" id="CHEBI:29985"/>
        <dbReference type="ChEBI" id="CHEBI:29986"/>
        <dbReference type="EC" id="5.1.1.3"/>
    </reaction>
</comment>
<comment type="caution">
    <text evidence="8">The sequence shown here is derived from an EMBL/GenBank/DDBJ whole genome shotgun (WGS) entry which is preliminary data.</text>
</comment>
<dbReference type="GO" id="GO:0008360">
    <property type="term" value="P:regulation of cell shape"/>
    <property type="evidence" value="ECO:0007669"/>
    <property type="project" value="UniProtKB-KW"/>
</dbReference>
<dbReference type="PANTHER" id="PTHR21198">
    <property type="entry name" value="GLUTAMATE RACEMASE"/>
    <property type="match status" value="1"/>
</dbReference>
<feature type="binding site" evidence="7">
    <location>
        <begin position="41"/>
        <end position="42"/>
    </location>
    <ligand>
        <name>substrate</name>
    </ligand>
</feature>
<keyword evidence="3 7" id="KW-0133">Cell shape</keyword>
<dbReference type="Pfam" id="PF01177">
    <property type="entry name" value="Asp_Glu_race"/>
    <property type="match status" value="1"/>
</dbReference>
<evidence type="ECO:0000256" key="7">
    <source>
        <dbReference type="HAMAP-Rule" id="MF_00258"/>
    </source>
</evidence>
<keyword evidence="5 7" id="KW-0413">Isomerase</keyword>
<dbReference type="GO" id="GO:0008881">
    <property type="term" value="F:glutamate racemase activity"/>
    <property type="evidence" value="ECO:0007669"/>
    <property type="project" value="UniProtKB-UniRule"/>
</dbReference>
<dbReference type="NCBIfam" id="TIGR00067">
    <property type="entry name" value="glut_race"/>
    <property type="match status" value="1"/>
</dbReference>
<dbReference type="InterPro" id="IPR033134">
    <property type="entry name" value="Asp/Glu_racemase_AS_2"/>
</dbReference>
<protein>
    <recommendedName>
        <fullName evidence="2 7">Glutamate racemase</fullName>
        <ecNumber evidence="2 7">5.1.1.3</ecNumber>
    </recommendedName>
</protein>
<keyword evidence="9" id="KW-1185">Reference proteome</keyword>
<dbReference type="PANTHER" id="PTHR21198:SF2">
    <property type="entry name" value="GLUTAMATE RACEMASE"/>
    <property type="match status" value="1"/>
</dbReference>
<sequence>MSRPILVFDSGIGGLSVLQEIRKQLPGKDYCYLFDNARLPYGALEEQELIAGCVALVCELATRLDAAVVVIACNTASTLVLPALRQRLSMPIVGVVPAIKPAALLSQSKHIGLLATPATVKRAYTHDLIRRFAHDCRVELFGSAELVLMAERKAARERLDPVELGRVLQPIAATEIDVLVLGCTHFPLLRTELQDYLGNKVTLLDSGEAIANRVSHLLPAEAALSGEGPLLQAFHTSEALTQGLTTTLASHGFTTIERLPPGPMSSSRLD</sequence>
<feature type="binding site" evidence="7">
    <location>
        <begin position="184"/>
        <end position="185"/>
    </location>
    <ligand>
        <name>substrate</name>
    </ligand>
</feature>
<evidence type="ECO:0000256" key="4">
    <source>
        <dbReference type="ARBA" id="ARBA00022984"/>
    </source>
</evidence>
<proteinExistence type="inferred from homology"/>
<dbReference type="InterPro" id="IPR001920">
    <property type="entry name" value="Asp/Glu_race"/>
</dbReference>
<feature type="active site" description="Proton donor/acceptor" evidence="7">
    <location>
        <position position="183"/>
    </location>
</feature>
<dbReference type="RefSeq" id="WP_169564875.1">
    <property type="nucleotide sequence ID" value="NZ_JAAXYH010000010.1"/>
</dbReference>
<reference evidence="8" key="1">
    <citation type="submission" date="2020-04" db="EMBL/GenBank/DDBJ databases">
        <title>Description of Shewanella salipaludis sp. nov., isolated from a salt marsh.</title>
        <authorList>
            <person name="Park S."/>
            <person name="Yoon J.-H."/>
        </authorList>
    </citation>
    <scope>NUCLEOTIDE SEQUENCE</scope>
    <source>
        <strain evidence="8">SHSM-M6</strain>
    </source>
</reference>
<dbReference type="FunFam" id="3.40.50.1860:FF:000001">
    <property type="entry name" value="Glutamate racemase"/>
    <property type="match status" value="1"/>
</dbReference>
<evidence type="ECO:0000256" key="5">
    <source>
        <dbReference type="ARBA" id="ARBA00023235"/>
    </source>
</evidence>
<dbReference type="PROSITE" id="PS00924">
    <property type="entry name" value="ASP_GLU_RACEMASE_2"/>
    <property type="match status" value="1"/>
</dbReference>
<dbReference type="EMBL" id="JAAXYH010000010">
    <property type="protein sequence ID" value="NMH66142.1"/>
    <property type="molecule type" value="Genomic_DNA"/>
</dbReference>
<dbReference type="PROSITE" id="PS00923">
    <property type="entry name" value="ASP_GLU_RACEMASE_1"/>
    <property type="match status" value="1"/>
</dbReference>
<comment type="function">
    <text evidence="7">Provides the (R)-glutamate required for cell wall biosynthesis.</text>
</comment>
<evidence type="ECO:0000256" key="6">
    <source>
        <dbReference type="ARBA" id="ARBA00023316"/>
    </source>
</evidence>
<dbReference type="HAMAP" id="MF_00258">
    <property type="entry name" value="Glu_racemase"/>
    <property type="match status" value="1"/>
</dbReference>
<dbReference type="Gene3D" id="3.40.50.1860">
    <property type="match status" value="2"/>
</dbReference>
<dbReference type="GO" id="GO:0009252">
    <property type="term" value="P:peptidoglycan biosynthetic process"/>
    <property type="evidence" value="ECO:0007669"/>
    <property type="project" value="UniProtKB-UniRule"/>
</dbReference>
<dbReference type="InterPro" id="IPR018187">
    <property type="entry name" value="Asp/Glu_racemase_AS_1"/>
</dbReference>
<gene>
    <name evidence="7" type="primary">murI</name>
    <name evidence="8" type="ORF">HC757_13335</name>
</gene>
<organism evidence="8 9">
    <name type="scientific">Shewanella salipaludis</name>
    <dbReference type="NCBI Taxonomy" id="2723052"/>
    <lineage>
        <taxon>Bacteria</taxon>
        <taxon>Pseudomonadati</taxon>
        <taxon>Pseudomonadota</taxon>
        <taxon>Gammaproteobacteria</taxon>
        <taxon>Alteromonadales</taxon>
        <taxon>Shewanellaceae</taxon>
        <taxon>Shewanella</taxon>
    </lineage>
</organism>
<keyword evidence="4 7" id="KW-0573">Peptidoglycan synthesis</keyword>
<name>A0A972JM48_9GAMM</name>
<dbReference type="SUPFAM" id="SSF53681">
    <property type="entry name" value="Aspartate/glutamate racemase"/>
    <property type="match status" value="2"/>
</dbReference>
<feature type="binding site" evidence="7">
    <location>
        <begin position="9"/>
        <end position="10"/>
    </location>
    <ligand>
        <name>substrate</name>
    </ligand>
</feature>
<dbReference type="InterPro" id="IPR015942">
    <property type="entry name" value="Asp/Glu/hydantoin_racemase"/>
</dbReference>
<dbReference type="GO" id="GO:0071555">
    <property type="term" value="P:cell wall organization"/>
    <property type="evidence" value="ECO:0007669"/>
    <property type="project" value="UniProtKB-KW"/>
</dbReference>
<comment type="similarity">
    <text evidence="7">Belongs to the aspartate/glutamate racemases family.</text>
</comment>
<feature type="active site" description="Proton donor/acceptor" evidence="7">
    <location>
        <position position="73"/>
    </location>
</feature>
<evidence type="ECO:0000256" key="2">
    <source>
        <dbReference type="ARBA" id="ARBA00013090"/>
    </source>
</evidence>
<evidence type="ECO:0000256" key="1">
    <source>
        <dbReference type="ARBA" id="ARBA00001602"/>
    </source>
</evidence>
<feature type="binding site" evidence="7">
    <location>
        <begin position="74"/>
        <end position="75"/>
    </location>
    <ligand>
        <name>substrate</name>
    </ligand>
</feature>
<evidence type="ECO:0000313" key="9">
    <source>
        <dbReference type="Proteomes" id="UP000737113"/>
    </source>
</evidence>
<evidence type="ECO:0000313" key="8">
    <source>
        <dbReference type="EMBL" id="NMH66142.1"/>
    </source>
</evidence>
<dbReference type="AlphaFoldDB" id="A0A972JM48"/>
<keyword evidence="6 7" id="KW-0961">Cell wall biogenesis/degradation</keyword>
<dbReference type="EC" id="5.1.1.3" evidence="2 7"/>
<accession>A0A972JM48</accession>
<comment type="pathway">
    <text evidence="7">Cell wall biogenesis; peptidoglycan biosynthesis.</text>
</comment>
<dbReference type="Proteomes" id="UP000737113">
    <property type="component" value="Unassembled WGS sequence"/>
</dbReference>
<evidence type="ECO:0000256" key="3">
    <source>
        <dbReference type="ARBA" id="ARBA00022960"/>
    </source>
</evidence>
<dbReference type="InterPro" id="IPR004391">
    <property type="entry name" value="Glu_race"/>
</dbReference>